<dbReference type="AlphaFoldDB" id="A0A517MKA4"/>
<dbReference type="RefSeq" id="WP_145353379.1">
    <property type="nucleotide sequence ID" value="NZ_CP036262.1"/>
</dbReference>
<evidence type="ECO:0000313" key="1">
    <source>
        <dbReference type="EMBL" id="QDS95315.1"/>
    </source>
</evidence>
<dbReference type="KEGG" id="rml:FF011L_41090"/>
<dbReference type="OrthoDB" id="286488at2"/>
<evidence type="ECO:0000313" key="2">
    <source>
        <dbReference type="Proteomes" id="UP000320672"/>
    </source>
</evidence>
<gene>
    <name evidence="1" type="ORF">FF011L_41090</name>
</gene>
<accession>A0A517MKA4</accession>
<dbReference type="EMBL" id="CP036262">
    <property type="protein sequence ID" value="QDS95315.1"/>
    <property type="molecule type" value="Genomic_DNA"/>
</dbReference>
<evidence type="ECO:0008006" key="3">
    <source>
        <dbReference type="Google" id="ProtNLM"/>
    </source>
</evidence>
<reference evidence="1 2" key="1">
    <citation type="submission" date="2019-02" db="EMBL/GenBank/DDBJ databases">
        <title>Deep-cultivation of Planctomycetes and their phenomic and genomic characterization uncovers novel biology.</title>
        <authorList>
            <person name="Wiegand S."/>
            <person name="Jogler M."/>
            <person name="Boedeker C."/>
            <person name="Pinto D."/>
            <person name="Vollmers J."/>
            <person name="Rivas-Marin E."/>
            <person name="Kohn T."/>
            <person name="Peeters S.H."/>
            <person name="Heuer A."/>
            <person name="Rast P."/>
            <person name="Oberbeckmann S."/>
            <person name="Bunk B."/>
            <person name="Jeske O."/>
            <person name="Meyerdierks A."/>
            <person name="Storesund J.E."/>
            <person name="Kallscheuer N."/>
            <person name="Luecker S."/>
            <person name="Lage O.M."/>
            <person name="Pohl T."/>
            <person name="Merkel B.J."/>
            <person name="Hornburger P."/>
            <person name="Mueller R.-W."/>
            <person name="Bruemmer F."/>
            <person name="Labrenz M."/>
            <person name="Spormann A.M."/>
            <person name="Op den Camp H."/>
            <person name="Overmann J."/>
            <person name="Amann R."/>
            <person name="Jetten M.S.M."/>
            <person name="Mascher T."/>
            <person name="Medema M.H."/>
            <person name="Devos D.P."/>
            <person name="Kaster A.-K."/>
            <person name="Ovreas L."/>
            <person name="Rohde M."/>
            <person name="Galperin M.Y."/>
            <person name="Jogler C."/>
        </authorList>
    </citation>
    <scope>NUCLEOTIDE SEQUENCE [LARGE SCALE GENOMIC DNA]</scope>
    <source>
        <strain evidence="1 2">FF011L</strain>
    </source>
</reference>
<name>A0A517MKA4_9BACT</name>
<organism evidence="1 2">
    <name type="scientific">Roseimaritima multifibrata</name>
    <dbReference type="NCBI Taxonomy" id="1930274"/>
    <lineage>
        <taxon>Bacteria</taxon>
        <taxon>Pseudomonadati</taxon>
        <taxon>Planctomycetota</taxon>
        <taxon>Planctomycetia</taxon>
        <taxon>Pirellulales</taxon>
        <taxon>Pirellulaceae</taxon>
        <taxon>Roseimaritima</taxon>
    </lineage>
</organism>
<proteinExistence type="predicted"/>
<dbReference type="Proteomes" id="UP000320672">
    <property type="component" value="Chromosome"/>
</dbReference>
<sequence length="152" mass="17634">MSNPSPIKPFENPSALRRIRRGRIVIENGQVIAIRSRWFALPTSIARVWWDTHFANGKADRCVLDFHRPLGSPGFLTLDYVRSGPQTRFASFRRALQTLDEIADSQGALAIVAHVSTNAISDRLLKRWGWEQHCLQWKGRHWIKRFYQQRLA</sequence>
<keyword evidence="2" id="KW-1185">Reference proteome</keyword>
<protein>
    <recommendedName>
        <fullName evidence="3">N-acetyltransferase domain-containing protein</fullName>
    </recommendedName>
</protein>